<keyword evidence="8" id="KW-0133">Cell shape</keyword>
<dbReference type="InterPro" id="IPR023346">
    <property type="entry name" value="Lysozyme-like_dom_sf"/>
</dbReference>
<evidence type="ECO:0000256" key="15">
    <source>
        <dbReference type="SAM" id="MobiDB-lite"/>
    </source>
</evidence>
<dbReference type="InterPro" id="IPR001460">
    <property type="entry name" value="PCN-bd_Tpept"/>
</dbReference>
<sequence length="976" mass="107711">MLCPLGKQKVGSDEDDYCMSNNSDQQLDSQQPRLEDNSIPKTGGLLTSYRNQQQAASISQSGIQSEPFSPLVSAHPESSQVPISRLKGPISLPSMPLPPSHVPLSSPLRSSRLDLIATQGQLGSIPGFLSTTVDLVRHWSGKVAAVAGYKVQPPAPYMERYHAPNPQPAITESPVSQPQRKRSWRRSRTLRIAMQMRQRRARWQRAPRRIWFPLVMGLLSILLLVSFAGTSYSYGYYEHQLPRVNELANAHIPQTTRIYDRNGTLLFEAYDQNSRQGGRRMAVHYEDIPRVMQDALVAIEDKTFWSNAGIEPMAIVRAAARQYGGGSTLTQQVIKNLSNNREYALDRKLTEAAMAIGLTRQYSKSKILEMYFNIAAFGGQTYGVEVAVEDYFGLRPDCKTNQKCIPGISRLDYNQVTHKIDPLLGLARASLLAGMPNQPGYNDPTLGPDAKGRAIARQKLVLQQMMLQHMAVAGLGLVTPELASKASLLMERTSFQSYTRTKHAPHFVDWIINQVSTALGNGNAADGYEVFQKAGLNIRTTIDVNLQEYVERAIERHIYQPEYQKLRGYYATLSTYNNLHSAAVVVMDARTGEILAMNGSANYNSDDPRVGGQFNAAVNSRPPGSTFKPIEYATAFQMGWYPGIMVQDNRTYFPNGAHVGASLPLSDKEASDKHSTIYAPYDYGHNYTDQLLTLRSSIANSYNVPAIKAMQFSGAHEVLNTARRLGITTQANTGLAWALGSKDVSPLQMVNAYQTFANDGVRIPPQGVLDIWDNSGQNLYHYNPTQPPGGRVFSPQVSYLMTSVLADESSRAAEFGSDHDLSFADMDPNCAYSHTTCTRQVAAKTGTTDEFRDNWTIGYTPDVVVGVWVGNANNEQMKDVIGITGAGPIWHSIMERVMGRCNENPLPTNAFVAADQIACGPDYHFRFSQNPQWTFSVPPGLEMSPAETLIGLRGGGQPDLTIEDLSSYQSAAGILP</sequence>
<feature type="region of interest" description="Disordered" evidence="15">
    <location>
        <begin position="1"/>
        <end position="82"/>
    </location>
</feature>
<dbReference type="GO" id="GO:0008955">
    <property type="term" value="F:peptidoglycan glycosyltransferase activity"/>
    <property type="evidence" value="ECO:0007669"/>
    <property type="project" value="UniProtKB-EC"/>
</dbReference>
<evidence type="ECO:0000256" key="12">
    <source>
        <dbReference type="ARBA" id="ARBA00023316"/>
    </source>
</evidence>
<evidence type="ECO:0000313" key="19">
    <source>
        <dbReference type="EMBL" id="GCE25724.1"/>
    </source>
</evidence>
<evidence type="ECO:0000256" key="10">
    <source>
        <dbReference type="ARBA" id="ARBA00023136"/>
    </source>
</evidence>
<dbReference type="Pfam" id="PF00912">
    <property type="entry name" value="Transgly"/>
    <property type="match status" value="1"/>
</dbReference>
<name>A0A402B2Z5_9CHLR</name>
<feature type="compositionally biased region" description="Low complexity" evidence="15">
    <location>
        <begin position="20"/>
        <end position="31"/>
    </location>
</feature>
<keyword evidence="3" id="KW-0121">Carboxypeptidase</keyword>
<dbReference type="Gene3D" id="3.40.710.10">
    <property type="entry name" value="DD-peptidase/beta-lactamase superfamily"/>
    <property type="match status" value="1"/>
</dbReference>
<evidence type="ECO:0000256" key="3">
    <source>
        <dbReference type="ARBA" id="ARBA00022645"/>
    </source>
</evidence>
<dbReference type="InterPro" id="IPR012338">
    <property type="entry name" value="Beta-lactam/transpept-like"/>
</dbReference>
<evidence type="ECO:0000259" key="18">
    <source>
        <dbReference type="Pfam" id="PF00912"/>
    </source>
</evidence>
<evidence type="ECO:0000256" key="14">
    <source>
        <dbReference type="ARBA" id="ARBA00049902"/>
    </source>
</evidence>
<dbReference type="SUPFAM" id="SSF56601">
    <property type="entry name" value="beta-lactamase/transpeptidase-like"/>
    <property type="match status" value="1"/>
</dbReference>
<comment type="caution">
    <text evidence="19">The sequence shown here is derived from an EMBL/GenBank/DDBJ whole genome shotgun (WGS) entry which is preliminary data.</text>
</comment>
<keyword evidence="5" id="KW-0328">Glycosyltransferase</keyword>
<dbReference type="PANTHER" id="PTHR32282:SF11">
    <property type="entry name" value="PENICILLIN-BINDING PROTEIN 1B"/>
    <property type="match status" value="1"/>
</dbReference>
<feature type="transmembrane region" description="Helical" evidence="16">
    <location>
        <begin position="210"/>
        <end position="234"/>
    </location>
</feature>
<keyword evidence="11" id="KW-0511">Multifunctional enzyme</keyword>
<evidence type="ECO:0000259" key="17">
    <source>
        <dbReference type="Pfam" id="PF00905"/>
    </source>
</evidence>
<evidence type="ECO:0000256" key="11">
    <source>
        <dbReference type="ARBA" id="ARBA00023268"/>
    </source>
</evidence>
<keyword evidence="2" id="KW-1003">Cell membrane</keyword>
<dbReference type="AlphaFoldDB" id="A0A402B2Z5"/>
<dbReference type="InterPro" id="IPR001264">
    <property type="entry name" value="Glyco_trans_51"/>
</dbReference>
<comment type="subcellular location">
    <subcellularLocation>
        <location evidence="1">Cell membrane</location>
    </subcellularLocation>
</comment>
<feature type="region of interest" description="Disordered" evidence="15">
    <location>
        <begin position="164"/>
        <end position="186"/>
    </location>
</feature>
<dbReference type="GO" id="GO:0008360">
    <property type="term" value="P:regulation of cell shape"/>
    <property type="evidence" value="ECO:0007669"/>
    <property type="project" value="UniProtKB-KW"/>
</dbReference>
<proteinExistence type="predicted"/>
<dbReference type="Proteomes" id="UP000287171">
    <property type="component" value="Unassembled WGS sequence"/>
</dbReference>
<evidence type="ECO:0000256" key="13">
    <source>
        <dbReference type="ARBA" id="ARBA00034000"/>
    </source>
</evidence>
<dbReference type="GO" id="GO:0005886">
    <property type="term" value="C:plasma membrane"/>
    <property type="evidence" value="ECO:0007669"/>
    <property type="project" value="UniProtKB-SubCell"/>
</dbReference>
<evidence type="ECO:0000256" key="8">
    <source>
        <dbReference type="ARBA" id="ARBA00022960"/>
    </source>
</evidence>
<evidence type="ECO:0000256" key="2">
    <source>
        <dbReference type="ARBA" id="ARBA00022475"/>
    </source>
</evidence>
<keyword evidence="7" id="KW-0378">Hydrolase</keyword>
<evidence type="ECO:0000256" key="1">
    <source>
        <dbReference type="ARBA" id="ARBA00004236"/>
    </source>
</evidence>
<dbReference type="InterPro" id="IPR036950">
    <property type="entry name" value="PBP_transglycosylase"/>
</dbReference>
<accession>A0A402B2Z5</accession>
<evidence type="ECO:0000256" key="5">
    <source>
        <dbReference type="ARBA" id="ARBA00022676"/>
    </source>
</evidence>
<dbReference type="GO" id="GO:0030288">
    <property type="term" value="C:outer membrane-bounded periplasmic space"/>
    <property type="evidence" value="ECO:0007669"/>
    <property type="project" value="TreeGrafter"/>
</dbReference>
<keyword evidence="9" id="KW-0573">Peptidoglycan synthesis</keyword>
<keyword evidence="6" id="KW-0808">Transferase</keyword>
<feature type="domain" description="Glycosyl transferase family 51" evidence="18">
    <location>
        <begin position="277"/>
        <end position="465"/>
    </location>
</feature>
<evidence type="ECO:0000256" key="16">
    <source>
        <dbReference type="SAM" id="Phobius"/>
    </source>
</evidence>
<keyword evidence="16" id="KW-1133">Transmembrane helix</keyword>
<reference evidence="20" key="1">
    <citation type="submission" date="2018-12" db="EMBL/GenBank/DDBJ databases">
        <title>Tengunoibacter tsumagoiensis gen. nov., sp. nov., Dictyobacter kobayashii sp. nov., D. alpinus sp. nov., and D. joshuensis sp. nov. and description of Dictyobacteraceae fam. nov. within the order Ktedonobacterales isolated from Tengu-no-mugimeshi.</title>
        <authorList>
            <person name="Wang C.M."/>
            <person name="Zheng Y."/>
            <person name="Sakai Y."/>
            <person name="Toyoda A."/>
            <person name="Minakuchi Y."/>
            <person name="Abe K."/>
            <person name="Yokota A."/>
            <person name="Yabe S."/>
        </authorList>
    </citation>
    <scope>NUCLEOTIDE SEQUENCE [LARGE SCALE GENOMIC DNA]</scope>
    <source>
        <strain evidence="20">Uno16</strain>
    </source>
</reference>
<dbReference type="GO" id="GO:0009252">
    <property type="term" value="P:peptidoglycan biosynthetic process"/>
    <property type="evidence" value="ECO:0007669"/>
    <property type="project" value="UniProtKB-KW"/>
</dbReference>
<dbReference type="SUPFAM" id="SSF53955">
    <property type="entry name" value="Lysozyme-like"/>
    <property type="match status" value="1"/>
</dbReference>
<dbReference type="PANTHER" id="PTHR32282">
    <property type="entry name" value="BINDING PROTEIN TRANSPEPTIDASE, PUTATIVE-RELATED"/>
    <property type="match status" value="1"/>
</dbReference>
<dbReference type="GO" id="GO:0071555">
    <property type="term" value="P:cell wall organization"/>
    <property type="evidence" value="ECO:0007669"/>
    <property type="project" value="UniProtKB-KW"/>
</dbReference>
<dbReference type="EMBL" id="BIFT01000001">
    <property type="protein sequence ID" value="GCE25724.1"/>
    <property type="molecule type" value="Genomic_DNA"/>
</dbReference>
<feature type="compositionally biased region" description="Polar residues" evidence="15">
    <location>
        <begin position="168"/>
        <end position="178"/>
    </location>
</feature>
<dbReference type="GO" id="GO:0008658">
    <property type="term" value="F:penicillin binding"/>
    <property type="evidence" value="ECO:0007669"/>
    <property type="project" value="InterPro"/>
</dbReference>
<evidence type="ECO:0000256" key="7">
    <source>
        <dbReference type="ARBA" id="ARBA00022801"/>
    </source>
</evidence>
<organism evidence="19 20">
    <name type="scientific">Dictyobacter alpinus</name>
    <dbReference type="NCBI Taxonomy" id="2014873"/>
    <lineage>
        <taxon>Bacteria</taxon>
        <taxon>Bacillati</taxon>
        <taxon>Chloroflexota</taxon>
        <taxon>Ktedonobacteria</taxon>
        <taxon>Ktedonobacterales</taxon>
        <taxon>Dictyobacteraceae</taxon>
        <taxon>Dictyobacter</taxon>
    </lineage>
</organism>
<evidence type="ECO:0000256" key="9">
    <source>
        <dbReference type="ARBA" id="ARBA00022984"/>
    </source>
</evidence>
<comment type="catalytic activity">
    <reaction evidence="14">
        <text>[GlcNAc-(1-&gt;4)-Mur2Ac(oyl-L-Ala-gamma-D-Glu-L-Lys-D-Ala-D-Ala)](n)-di-trans,octa-cis-undecaprenyl diphosphate + beta-D-GlcNAc-(1-&gt;4)-Mur2Ac(oyl-L-Ala-gamma-D-Glu-L-Lys-D-Ala-D-Ala)-di-trans,octa-cis-undecaprenyl diphosphate = [GlcNAc-(1-&gt;4)-Mur2Ac(oyl-L-Ala-gamma-D-Glu-L-Lys-D-Ala-D-Ala)](n+1)-di-trans,octa-cis-undecaprenyl diphosphate + di-trans,octa-cis-undecaprenyl diphosphate + H(+)</text>
        <dbReference type="Rhea" id="RHEA:23708"/>
        <dbReference type="Rhea" id="RHEA-COMP:9602"/>
        <dbReference type="Rhea" id="RHEA-COMP:9603"/>
        <dbReference type="ChEBI" id="CHEBI:15378"/>
        <dbReference type="ChEBI" id="CHEBI:58405"/>
        <dbReference type="ChEBI" id="CHEBI:60033"/>
        <dbReference type="ChEBI" id="CHEBI:78435"/>
        <dbReference type="EC" id="2.4.99.28"/>
    </reaction>
</comment>
<feature type="domain" description="Penicillin-binding protein transpeptidase" evidence="17">
    <location>
        <begin position="583"/>
        <end position="894"/>
    </location>
</feature>
<evidence type="ECO:0000256" key="6">
    <source>
        <dbReference type="ARBA" id="ARBA00022679"/>
    </source>
</evidence>
<comment type="catalytic activity">
    <reaction evidence="13">
        <text>Preferential cleavage: (Ac)2-L-Lys-D-Ala-|-D-Ala. Also transpeptidation of peptidyl-alanyl moieties that are N-acyl substituents of D-alanine.</text>
        <dbReference type="EC" id="3.4.16.4"/>
    </reaction>
</comment>
<evidence type="ECO:0000256" key="4">
    <source>
        <dbReference type="ARBA" id="ARBA00022670"/>
    </source>
</evidence>
<keyword evidence="4" id="KW-0645">Protease</keyword>
<keyword evidence="16" id="KW-0812">Transmembrane</keyword>
<keyword evidence="10 16" id="KW-0472">Membrane</keyword>
<dbReference type="GO" id="GO:0006508">
    <property type="term" value="P:proteolysis"/>
    <property type="evidence" value="ECO:0007669"/>
    <property type="project" value="UniProtKB-KW"/>
</dbReference>
<protein>
    <submittedName>
        <fullName evidence="19">Uncharacterized protein</fullName>
    </submittedName>
</protein>
<dbReference type="InterPro" id="IPR050396">
    <property type="entry name" value="Glycosyltr_51/Transpeptidase"/>
</dbReference>
<dbReference type="Gene3D" id="1.10.3810.10">
    <property type="entry name" value="Biosynthetic peptidoglycan transglycosylase-like"/>
    <property type="match status" value="1"/>
</dbReference>
<dbReference type="Pfam" id="PF00905">
    <property type="entry name" value="Transpeptidase"/>
    <property type="match status" value="1"/>
</dbReference>
<keyword evidence="12" id="KW-0961">Cell wall biogenesis/degradation</keyword>
<dbReference type="GO" id="GO:0009002">
    <property type="term" value="F:serine-type D-Ala-D-Ala carboxypeptidase activity"/>
    <property type="evidence" value="ECO:0007669"/>
    <property type="project" value="UniProtKB-EC"/>
</dbReference>
<feature type="compositionally biased region" description="Low complexity" evidence="15">
    <location>
        <begin position="52"/>
        <end position="65"/>
    </location>
</feature>
<keyword evidence="20" id="KW-1185">Reference proteome</keyword>
<gene>
    <name evidence="19" type="ORF">KDA_12080</name>
</gene>
<evidence type="ECO:0000313" key="20">
    <source>
        <dbReference type="Proteomes" id="UP000287171"/>
    </source>
</evidence>